<feature type="compositionally biased region" description="Basic and acidic residues" evidence="1">
    <location>
        <begin position="141"/>
        <end position="165"/>
    </location>
</feature>
<evidence type="ECO:0000313" key="3">
    <source>
        <dbReference type="Proteomes" id="UP000515908"/>
    </source>
</evidence>
<feature type="compositionally biased region" description="Acidic residues" evidence="1">
    <location>
        <begin position="166"/>
        <end position="182"/>
    </location>
</feature>
<evidence type="ECO:0000256" key="1">
    <source>
        <dbReference type="SAM" id="MobiDB-lite"/>
    </source>
</evidence>
<reference evidence="2 3" key="1">
    <citation type="submission" date="2020-08" db="EMBL/GenBank/DDBJ databases">
        <authorList>
            <person name="Newling K."/>
            <person name="Davey J."/>
            <person name="Forrester S."/>
        </authorList>
    </citation>
    <scope>NUCLEOTIDE SEQUENCE [LARGE SCALE GENOMIC DNA]</scope>
    <source>
        <strain evidence="3">Crithidia deanei Carvalho (ATCC PRA-265)</strain>
    </source>
</reference>
<dbReference type="OrthoDB" id="270568at2759"/>
<feature type="compositionally biased region" description="Low complexity" evidence="1">
    <location>
        <begin position="329"/>
        <end position="349"/>
    </location>
</feature>
<feature type="compositionally biased region" description="Basic and acidic residues" evidence="1">
    <location>
        <begin position="202"/>
        <end position="216"/>
    </location>
</feature>
<dbReference type="PANTHER" id="PTHR34284:SF1">
    <property type="entry name" value="FG-GAP REPEAT-CONTAINING PROTEIN"/>
    <property type="match status" value="1"/>
</dbReference>
<dbReference type="PANTHER" id="PTHR34284">
    <property type="entry name" value="FG-GAP REPEAT-CONTAINING PROTEIN"/>
    <property type="match status" value="1"/>
</dbReference>
<organism evidence="2 3">
    <name type="scientific">Angomonas deanei</name>
    <dbReference type="NCBI Taxonomy" id="59799"/>
    <lineage>
        <taxon>Eukaryota</taxon>
        <taxon>Discoba</taxon>
        <taxon>Euglenozoa</taxon>
        <taxon>Kinetoplastea</taxon>
        <taxon>Metakinetoplastina</taxon>
        <taxon>Trypanosomatida</taxon>
        <taxon>Trypanosomatidae</taxon>
        <taxon>Strigomonadinae</taxon>
        <taxon>Angomonas</taxon>
    </lineage>
</organism>
<sequence>MKGRVIGIQWGSIAPNNGTDTYSTTVVAVVTDEYTISVFTADGGKLLWQAEIAPEDHQAMEVNQASIAITSQRLYKTDEGMIVVAMPAVNSQKVPLTVYAAFNGKDGARHWRYLSDGGGLLDDLVAEAELLANPDTAIGGRDADLPKVRKIAPEKPAAKGETIEKEVEEDNDNEEEEEENEKEEVVVEGEKNEEEEPEENEEGPRQGEKLENTKDRNNVAAEAISAIEKKGSIAYISRKYEQSWSTYRQGVLSALPHHYDHPWDTSLDKHVFFRMKGRDSQTSPSTPYHAKAGGNLAFFYHNYTDGRSVVLRKNDEDYDVLGKQLTSWQQSLRGQQQEQQGATTQEGSGPNTLVFHNKDGMEVIHLFTGDAMTRLLPLRSEGVFYDDVNDDDYIESIETMIGARLGKGTDEVVQSHEDCHGLIHTGVPLGSDELMRVTICDSVGYFGSFDILRYFFGGRDGKR</sequence>
<proteinExistence type="predicted"/>
<dbReference type="Proteomes" id="UP000515908">
    <property type="component" value="Chromosome 06"/>
</dbReference>
<dbReference type="AlphaFoldDB" id="A0A7G2C897"/>
<feature type="region of interest" description="Disordered" evidence="1">
    <location>
        <begin position="329"/>
        <end position="351"/>
    </location>
</feature>
<keyword evidence="3" id="KW-1185">Reference proteome</keyword>
<dbReference type="VEuPathDB" id="TriTrypDB:ADEAN_000354100"/>
<name>A0A7G2C897_9TRYP</name>
<feature type="region of interest" description="Disordered" evidence="1">
    <location>
        <begin position="136"/>
        <end position="216"/>
    </location>
</feature>
<gene>
    <name evidence="2" type="ORF">ADEAN_000354100</name>
</gene>
<feature type="compositionally biased region" description="Acidic residues" evidence="1">
    <location>
        <begin position="191"/>
        <end position="201"/>
    </location>
</feature>
<protein>
    <submittedName>
        <fullName evidence="2">Uncharacterized protein</fullName>
    </submittedName>
</protein>
<evidence type="ECO:0000313" key="2">
    <source>
        <dbReference type="EMBL" id="CAD2216080.1"/>
    </source>
</evidence>
<dbReference type="EMBL" id="LR877150">
    <property type="protein sequence ID" value="CAD2216080.1"/>
    <property type="molecule type" value="Genomic_DNA"/>
</dbReference>
<accession>A0A7G2C897</accession>